<dbReference type="Gene3D" id="1.25.40.20">
    <property type="entry name" value="Ankyrin repeat-containing domain"/>
    <property type="match status" value="1"/>
</dbReference>
<name>A0A9W8B3D2_9FUNG</name>
<dbReference type="InterPro" id="IPR036770">
    <property type="entry name" value="Ankyrin_rpt-contain_sf"/>
</dbReference>
<organism evidence="2 3">
    <name type="scientific">Dimargaris verticillata</name>
    <dbReference type="NCBI Taxonomy" id="2761393"/>
    <lineage>
        <taxon>Eukaryota</taxon>
        <taxon>Fungi</taxon>
        <taxon>Fungi incertae sedis</taxon>
        <taxon>Zoopagomycota</taxon>
        <taxon>Kickxellomycotina</taxon>
        <taxon>Dimargaritomycetes</taxon>
        <taxon>Dimargaritales</taxon>
        <taxon>Dimargaritaceae</taxon>
        <taxon>Dimargaris</taxon>
    </lineage>
</organism>
<evidence type="ECO:0000313" key="3">
    <source>
        <dbReference type="Proteomes" id="UP001151582"/>
    </source>
</evidence>
<comment type="caution">
    <text evidence="2">The sequence shown here is derived from an EMBL/GenBank/DDBJ whole genome shotgun (WGS) entry which is preliminary data.</text>
</comment>
<evidence type="ECO:0008006" key="4">
    <source>
        <dbReference type="Google" id="ProtNLM"/>
    </source>
</evidence>
<dbReference type="EMBL" id="JANBQB010000730">
    <property type="protein sequence ID" value="KAJ1973941.1"/>
    <property type="molecule type" value="Genomic_DNA"/>
</dbReference>
<evidence type="ECO:0000256" key="1">
    <source>
        <dbReference type="PROSITE-ProRule" id="PRU00023"/>
    </source>
</evidence>
<dbReference type="PROSITE" id="PS50297">
    <property type="entry name" value="ANK_REP_REGION"/>
    <property type="match status" value="1"/>
</dbReference>
<dbReference type="OrthoDB" id="539213at2759"/>
<keyword evidence="1" id="KW-0040">ANK repeat</keyword>
<dbReference type="SUPFAM" id="SSF48403">
    <property type="entry name" value="Ankyrin repeat"/>
    <property type="match status" value="1"/>
</dbReference>
<protein>
    <recommendedName>
        <fullName evidence="4">Ankyrin repeat-containing domain protein</fullName>
    </recommendedName>
</protein>
<dbReference type="InterPro" id="IPR002110">
    <property type="entry name" value="Ankyrin_rpt"/>
</dbReference>
<dbReference type="PROSITE" id="PS50088">
    <property type="entry name" value="ANK_REPEAT"/>
    <property type="match status" value="1"/>
</dbReference>
<dbReference type="Pfam" id="PF12796">
    <property type="entry name" value="Ank_2"/>
    <property type="match status" value="1"/>
</dbReference>
<feature type="repeat" description="ANK" evidence="1">
    <location>
        <begin position="67"/>
        <end position="99"/>
    </location>
</feature>
<dbReference type="AlphaFoldDB" id="A0A9W8B3D2"/>
<gene>
    <name evidence="2" type="ORF">H4R34_004907</name>
</gene>
<proteinExistence type="predicted"/>
<evidence type="ECO:0000313" key="2">
    <source>
        <dbReference type="EMBL" id="KAJ1973941.1"/>
    </source>
</evidence>
<keyword evidence="3" id="KW-1185">Reference proteome</keyword>
<dbReference type="Proteomes" id="UP001151582">
    <property type="component" value="Unassembled WGS sequence"/>
</dbReference>
<reference evidence="2" key="1">
    <citation type="submission" date="2022-07" db="EMBL/GenBank/DDBJ databases">
        <title>Phylogenomic reconstructions and comparative analyses of Kickxellomycotina fungi.</title>
        <authorList>
            <person name="Reynolds N.K."/>
            <person name="Stajich J.E."/>
            <person name="Barry K."/>
            <person name="Grigoriev I.V."/>
            <person name="Crous P."/>
            <person name="Smith M.E."/>
        </authorList>
    </citation>
    <scope>NUCLEOTIDE SEQUENCE</scope>
    <source>
        <strain evidence="2">RSA 567</strain>
    </source>
</reference>
<sequence length="178" mass="19181">MTNSTSTPTLGTTTLPATPLHSDDAHAILFAYYFAIITNDPKGLKQVMKNPQAQRYIDSPLIRDAKGGFNGLMLAGSLGHVECMQALVDHGANVNFRVDGKYPIFWALQNLKGLRQLVTYPQLNLQVQDQQGLTPMERACQENASESVAILRAALAGSGTLPKATSVTSLRTPTKGVV</sequence>
<accession>A0A9W8B3D2</accession>